<evidence type="ECO:0000313" key="2">
    <source>
        <dbReference type="Proteomes" id="UP000295157"/>
    </source>
</evidence>
<dbReference type="EMBL" id="SMJZ01000265">
    <property type="protein sequence ID" value="TDB97421.1"/>
    <property type="molecule type" value="Genomic_DNA"/>
</dbReference>
<protein>
    <submittedName>
        <fullName evidence="1">Uncharacterized protein</fullName>
    </submittedName>
</protein>
<dbReference type="Proteomes" id="UP000295157">
    <property type="component" value="Unassembled WGS sequence"/>
</dbReference>
<accession>A0A4R4MV96</accession>
<comment type="caution">
    <text evidence="1">The sequence shown here is derived from an EMBL/GenBank/DDBJ whole genome shotgun (WGS) entry which is preliminary data.</text>
</comment>
<reference evidence="1 2" key="1">
    <citation type="submission" date="2019-02" db="EMBL/GenBank/DDBJ databases">
        <title>Draft genome sequences of novel Actinobacteria.</title>
        <authorList>
            <person name="Sahin N."/>
            <person name="Ay H."/>
            <person name="Saygin H."/>
        </authorList>
    </citation>
    <scope>NUCLEOTIDE SEQUENCE [LARGE SCALE GENOMIC DNA]</scope>
    <source>
        <strain evidence="1 2">KC201</strain>
    </source>
</reference>
<dbReference type="AlphaFoldDB" id="A0A4R4MV96"/>
<proteinExistence type="predicted"/>
<sequence>MDQLHLQQRAIDALRDLLARISNEDLPVITWAVHSSPDKAALSGFCDAEDSQQRRMDFEVWREALYAERQPMKAEGESGSRLIATVQDNYLDLSIEIIAEI</sequence>
<keyword evidence="2" id="KW-1185">Reference proteome</keyword>
<evidence type="ECO:0000313" key="1">
    <source>
        <dbReference type="EMBL" id="TDB97421.1"/>
    </source>
</evidence>
<dbReference type="OrthoDB" id="3542898at2"/>
<gene>
    <name evidence="1" type="ORF">E1267_39830</name>
</gene>
<name>A0A4R4MV96_9ACTN</name>
<dbReference type="RefSeq" id="WP_132340853.1">
    <property type="nucleotide sequence ID" value="NZ_SMJZ01000265.1"/>
</dbReference>
<organism evidence="1 2">
    <name type="scientific">Nonomuraea longispora</name>
    <dbReference type="NCBI Taxonomy" id="1848320"/>
    <lineage>
        <taxon>Bacteria</taxon>
        <taxon>Bacillati</taxon>
        <taxon>Actinomycetota</taxon>
        <taxon>Actinomycetes</taxon>
        <taxon>Streptosporangiales</taxon>
        <taxon>Streptosporangiaceae</taxon>
        <taxon>Nonomuraea</taxon>
    </lineage>
</organism>